<keyword evidence="2" id="KW-1185">Reference proteome</keyword>
<dbReference type="Proteomes" id="UP000198802">
    <property type="component" value="Unassembled WGS sequence"/>
</dbReference>
<evidence type="ECO:0000313" key="1">
    <source>
        <dbReference type="EMBL" id="CUU60027.1"/>
    </source>
</evidence>
<proteinExistence type="predicted"/>
<reference evidence="2" key="1">
    <citation type="submission" date="2015-11" db="EMBL/GenBank/DDBJ databases">
        <authorList>
            <person name="Varghese N."/>
        </authorList>
    </citation>
    <scope>NUCLEOTIDE SEQUENCE [LARGE SCALE GENOMIC DNA]</scope>
    <source>
        <strain evidence="2">DSM 45899</strain>
    </source>
</reference>
<sequence>MALALGAVVLATSGVILGSVTVVRDLIPDRGAYSIASADGSTSPGPATGEVVHPDAAATSAVSTPPVFSGPPVFSAPQPSYAQPDQATIDEITTAFTKAFDASGEIGAGLAYVQNGESYHDMAVQWRQRYPGVAASLKVSPENIRLTASDQAAVSLLITHSDPTLGAKWGYEIRREASAVRIAGRWLVSASTYSFLVGTS</sequence>
<accession>A0A0S4QWH2</accession>
<dbReference type="EMBL" id="FAOZ01000034">
    <property type="protein sequence ID" value="CUU60027.1"/>
    <property type="molecule type" value="Genomic_DNA"/>
</dbReference>
<organism evidence="1 2">
    <name type="scientific">Parafrankia irregularis</name>
    <dbReference type="NCBI Taxonomy" id="795642"/>
    <lineage>
        <taxon>Bacteria</taxon>
        <taxon>Bacillati</taxon>
        <taxon>Actinomycetota</taxon>
        <taxon>Actinomycetes</taxon>
        <taxon>Frankiales</taxon>
        <taxon>Frankiaceae</taxon>
        <taxon>Parafrankia</taxon>
    </lineage>
</organism>
<name>A0A0S4QWH2_9ACTN</name>
<protein>
    <submittedName>
        <fullName evidence="1">Uncharacterized protein</fullName>
    </submittedName>
</protein>
<dbReference type="AlphaFoldDB" id="A0A0S4QWH2"/>
<evidence type="ECO:0000313" key="2">
    <source>
        <dbReference type="Proteomes" id="UP000198802"/>
    </source>
</evidence>
<gene>
    <name evidence="1" type="ORF">Ga0074812_13457</name>
</gene>
<dbReference type="RefSeq" id="WP_226931034.1">
    <property type="nucleotide sequence ID" value="NZ_FAOZ01000034.1"/>
</dbReference>